<proteinExistence type="predicted"/>
<dbReference type="SUPFAM" id="SSF55729">
    <property type="entry name" value="Acyl-CoA N-acyltransferases (Nat)"/>
    <property type="match status" value="1"/>
</dbReference>
<sequence>MIRPLVFHPALHAMPNPIETPAADDFPHMLEVWEAAVRATHDFLDEADIQLLKPLLIGQYFPQLRLSCIRAADGRVAGFLGYAEGKVEMLFVDPRVHGHGIGTALLRDAIERLGATEVDVNEQNPRALGFYLSQGFVVAGRSPLDGGGRPFPILHLRLDAPVRPAR</sequence>
<dbReference type="STRING" id="1007099.SAMN05216287_1489"/>
<evidence type="ECO:0000256" key="1">
    <source>
        <dbReference type="ARBA" id="ARBA00022679"/>
    </source>
</evidence>
<dbReference type="CDD" id="cd04301">
    <property type="entry name" value="NAT_SF"/>
    <property type="match status" value="1"/>
</dbReference>
<keyword evidence="2" id="KW-0012">Acyltransferase</keyword>
<dbReference type="RefSeq" id="WP_407072469.1">
    <property type="nucleotide sequence ID" value="NZ_FNNU01000002.1"/>
</dbReference>
<protein>
    <submittedName>
        <fullName evidence="4">Putative acetyltransferase</fullName>
    </submittedName>
</protein>
<reference evidence="5" key="1">
    <citation type="submission" date="2016-10" db="EMBL/GenBank/DDBJ databases">
        <authorList>
            <person name="Varghese N."/>
            <person name="Submissions S."/>
        </authorList>
    </citation>
    <scope>NUCLEOTIDE SEQUENCE [LARGE SCALE GENOMIC DNA]</scope>
    <source>
        <strain evidence="5">NRRL B-59562</strain>
    </source>
</reference>
<dbReference type="Pfam" id="PF13673">
    <property type="entry name" value="Acetyltransf_10"/>
    <property type="match status" value="1"/>
</dbReference>
<dbReference type="EMBL" id="FNNU01000002">
    <property type="protein sequence ID" value="SDW77733.1"/>
    <property type="molecule type" value="Genomic_DNA"/>
</dbReference>
<evidence type="ECO:0000256" key="2">
    <source>
        <dbReference type="ARBA" id="ARBA00023315"/>
    </source>
</evidence>
<keyword evidence="1 4" id="KW-0808">Transferase</keyword>
<dbReference type="Gene3D" id="3.40.630.30">
    <property type="match status" value="1"/>
</dbReference>
<evidence type="ECO:0000259" key="3">
    <source>
        <dbReference type="PROSITE" id="PS51186"/>
    </source>
</evidence>
<keyword evidence="5" id="KW-1185">Reference proteome</keyword>
<dbReference type="GO" id="GO:0016747">
    <property type="term" value="F:acyltransferase activity, transferring groups other than amino-acyl groups"/>
    <property type="evidence" value="ECO:0007669"/>
    <property type="project" value="InterPro"/>
</dbReference>
<organism evidence="4 5">
    <name type="scientific">Pseudomonas kuykendallii</name>
    <dbReference type="NCBI Taxonomy" id="1007099"/>
    <lineage>
        <taxon>Bacteria</taxon>
        <taxon>Pseudomonadati</taxon>
        <taxon>Pseudomonadota</taxon>
        <taxon>Gammaproteobacteria</taxon>
        <taxon>Pseudomonadales</taxon>
        <taxon>Pseudomonadaceae</taxon>
        <taxon>Pseudomonas</taxon>
    </lineage>
</organism>
<evidence type="ECO:0000313" key="5">
    <source>
        <dbReference type="Proteomes" id="UP000243778"/>
    </source>
</evidence>
<dbReference type="InterPro" id="IPR016181">
    <property type="entry name" value="Acyl_CoA_acyltransferase"/>
</dbReference>
<dbReference type="Proteomes" id="UP000243778">
    <property type="component" value="Unassembled WGS sequence"/>
</dbReference>
<dbReference type="AlphaFoldDB" id="A0A1H2WAL6"/>
<evidence type="ECO:0000313" key="4">
    <source>
        <dbReference type="EMBL" id="SDW77733.1"/>
    </source>
</evidence>
<name>A0A1H2WAL6_9PSED</name>
<feature type="domain" description="N-acetyltransferase" evidence="3">
    <location>
        <begin position="16"/>
        <end position="163"/>
    </location>
</feature>
<dbReference type="InterPro" id="IPR000182">
    <property type="entry name" value="GNAT_dom"/>
</dbReference>
<gene>
    <name evidence="4" type="ORF">SAMN05216287_1489</name>
</gene>
<accession>A0A1H2WAL6</accession>
<dbReference type="PANTHER" id="PTHR43800:SF1">
    <property type="entry name" value="PEPTIDYL-LYSINE N-ACETYLTRANSFERASE YJAB"/>
    <property type="match status" value="1"/>
</dbReference>
<dbReference type="PROSITE" id="PS51186">
    <property type="entry name" value="GNAT"/>
    <property type="match status" value="1"/>
</dbReference>
<dbReference type="PANTHER" id="PTHR43800">
    <property type="entry name" value="PEPTIDYL-LYSINE N-ACETYLTRANSFERASE YJAB"/>
    <property type="match status" value="1"/>
</dbReference>